<feature type="transmembrane region" description="Helical" evidence="1">
    <location>
        <begin position="37"/>
        <end position="59"/>
    </location>
</feature>
<protein>
    <submittedName>
        <fullName evidence="2">DUF4244 domain-containing protein</fullName>
    </submittedName>
</protein>
<organism evidence="2 3">
    <name type="scientific">Streptacidiphilus cavernicola</name>
    <dbReference type="NCBI Taxonomy" id="3342716"/>
    <lineage>
        <taxon>Bacteria</taxon>
        <taxon>Bacillati</taxon>
        <taxon>Actinomycetota</taxon>
        <taxon>Actinomycetes</taxon>
        <taxon>Kitasatosporales</taxon>
        <taxon>Streptomycetaceae</taxon>
        <taxon>Streptacidiphilus</taxon>
    </lineage>
</organism>
<dbReference type="RefSeq" id="WP_380536981.1">
    <property type="nucleotide sequence ID" value="NZ_JBHFAB010000011.1"/>
</dbReference>
<comment type="caution">
    <text evidence="2">The sequence shown here is derived from an EMBL/GenBank/DDBJ whole genome shotgun (WGS) entry which is preliminary data.</text>
</comment>
<keyword evidence="1" id="KW-0472">Membrane</keyword>
<keyword evidence="1" id="KW-0812">Transmembrane</keyword>
<accession>A0ABV6VWN0</accession>
<gene>
    <name evidence="2" type="ORF">ACEZDE_16250</name>
</gene>
<sequence>MSGTAVFDNRHSAQFSAQLDRFDALIDAPEPFLPVGGLWLCRIRGLLLLVAAVAQAWLLHGVRLVRQRLARRRPDAGMTTAEYAVGTVAACGFAALLYKVVTSGAVSSALNALVTRALHVV</sequence>
<feature type="transmembrane region" description="Helical" evidence="1">
    <location>
        <begin position="80"/>
        <end position="101"/>
    </location>
</feature>
<dbReference type="EMBL" id="JBHFAB010000011">
    <property type="protein sequence ID" value="MFC1418180.1"/>
    <property type="molecule type" value="Genomic_DNA"/>
</dbReference>
<reference evidence="2 3" key="1">
    <citation type="submission" date="2024-09" db="EMBL/GenBank/DDBJ databases">
        <authorList>
            <person name="Lee S.D."/>
        </authorList>
    </citation>
    <scope>NUCLEOTIDE SEQUENCE [LARGE SCALE GENOMIC DNA]</scope>
    <source>
        <strain evidence="2 3">N8-3</strain>
    </source>
</reference>
<proteinExistence type="predicted"/>
<dbReference type="Proteomes" id="UP001592531">
    <property type="component" value="Unassembled WGS sequence"/>
</dbReference>
<keyword evidence="3" id="KW-1185">Reference proteome</keyword>
<keyword evidence="1" id="KW-1133">Transmembrane helix</keyword>
<evidence type="ECO:0000313" key="2">
    <source>
        <dbReference type="EMBL" id="MFC1418180.1"/>
    </source>
</evidence>
<dbReference type="InterPro" id="IPR025338">
    <property type="entry name" value="DUF4244"/>
</dbReference>
<evidence type="ECO:0000256" key="1">
    <source>
        <dbReference type="SAM" id="Phobius"/>
    </source>
</evidence>
<name>A0ABV6VWN0_9ACTN</name>
<dbReference type="Pfam" id="PF14029">
    <property type="entry name" value="DUF4244"/>
    <property type="match status" value="1"/>
</dbReference>
<evidence type="ECO:0000313" key="3">
    <source>
        <dbReference type="Proteomes" id="UP001592531"/>
    </source>
</evidence>